<comment type="caution">
    <text evidence="1">The sequence shown here is derived from an EMBL/GenBank/DDBJ whole genome shotgun (WGS) entry which is preliminary data.</text>
</comment>
<organism evidence="1 2">
    <name type="scientific">Boeremia exigua</name>
    <dbReference type="NCBI Taxonomy" id="749465"/>
    <lineage>
        <taxon>Eukaryota</taxon>
        <taxon>Fungi</taxon>
        <taxon>Dikarya</taxon>
        <taxon>Ascomycota</taxon>
        <taxon>Pezizomycotina</taxon>
        <taxon>Dothideomycetes</taxon>
        <taxon>Pleosporomycetidae</taxon>
        <taxon>Pleosporales</taxon>
        <taxon>Pleosporineae</taxon>
        <taxon>Didymellaceae</taxon>
        <taxon>Boeremia</taxon>
    </lineage>
</organism>
<accession>A0ACC2IMP6</accession>
<evidence type="ECO:0000313" key="2">
    <source>
        <dbReference type="Proteomes" id="UP001153331"/>
    </source>
</evidence>
<protein>
    <submittedName>
        <fullName evidence="1">Uncharacterized protein</fullName>
    </submittedName>
</protein>
<sequence length="1776" mass="198272">MSSPSPSSRSGSHRGGSSSISALVSTLVPCIVVAGILVGAFLLLRVKLRHVYAPRTYHDAIYEDEKTPSAGTGTFGWLSKFRKLSDDYVLNHHSLDAYLYIRFLKMLTLMSFVGALVTWPVLFPVNATGAAGESGLDILSFSNISESNPARYFAHAVMAWVFFGWVMFLIGREMLYLVKVRRAYLLSTWNVSRISQRTVLFTDVPEKSLALEHLHSLFPNAAQIWIVPDIGDLEDDIEDLEKIIPKLEASEIKLSQKVTKQKTKYGEKGSGFDGSLRPKHKLKFLVGKKVDSITHYRTQVAELLPKIRSAQRPHLAGKEKLASAVFIEFDSMTAAEKAFNDNQHRRPTAFSSRQMGVLPNEIIWKNLGMGANNRALRHVVATIAISALIIFWSIPVAIVGVISNVNYLTENVPFLGFINNIPSVILGVVTGLLPVILLAILMALVPVICRFFAKLSGAAMVSEVEQQCQKWYFAFQVVQVFLVTTFTSGAAAVASQIVTDPTQAVPLLSQNLPKASNFYISYFILYGVANAARYLFNLMSLFGAVVLSKFAKTPRKKYMRYTTFTEPSWGAEYPKWTNLGVIAISYAVIAPLILGFATAGIGLIYLSYRYNMLYVHDTRIDTKGGFYARALEQLMVGVYLGEICLLGLFGLNIGNSVVSAGPTAMQSALIVTTVIFHIFMKRKIKHAALSPHAENTNSQDTENGQNVYKDATHQGRSDVTSAYEGSNHALGMNDHTQEATHTPPEREEAFAAPSNSQPKRTLFQRVFSPRTLSADQISASLNQRFNHPVPPYTRQEILEAYMHPALAQRQEVIWIARDPAGVSKNEVAELIDRLGSHNVEITDEGAVVDEKGKVQWDDTGVRQAPLWERPIVLKCTFLVQRASSRQQSRPNMAHLCAICNKAYSSASHLARHSIAHQPERHFQCHFCAKRFVRQDIARRHSQNCSKRQGQPVTTSYGRGQPRKSCDRCASARKLCDKADPCLTCTKIGVECSYSRVRAYLSVRSATDAPNRPLGDLERLDQNSDSSTLGQSTDIDSAQTLIAETTTEATRVPFLLGYTTARTGDPKDFARALETRQAGNKDAETNEEPSFDHASADLFPFLIPLFTAELDQSEVLQGPTFSLGFTPENRHTSYLNDEILQHRAADLVAFVQDASESSSSASPEAAAVLLTPTNLALCVDSFFQRAHKHIPIIHQPSFHVESATLPLLLAVFVVGAVWSYPRDTYFEVLDMIETIESCIFDGDLLEMVQANGLQNSLQSSPHVLALLQSATMLMAISLTFPNPNHRRRFREHRFTDLISIVRLIQNKGALSDMAPGCESPASCDWVAYIMRESYNRVIYYIYLMDCHISTMYANLPRLSTLEMKAILPSDESVFGAKDAAAFGDIVSGSALATPLSLRDVVRCLMESETICAKLFQLTAFPLFLVVEAIQTMILTSKMQLTGKSQSAHFERALTHWRQIWKDSQKHNMSSRDSGFMIHAEEVWLLAQKILKSDVSELITEFGVNDMTQARRWSSSNLLLLPQSLPDKSTYASSRIRSKMLRLGLQKGNVEHIQPEVSKLTDQFIRLAWTLPRYIPHKHTLNDTCIMRSKSSLMWLNTPVPYRYNSTIRDVHKALSTEQRPSSGVEYALTSLDTIVNWARQSSLWPLSFGLACCSVEMMHVSMPRYDQDRLGIIFRASPRQADVMIVAGTLTNKMAPALRMCYDQMPDPKWVISMGSCANSGGYYHYSYSVVRGVDRIVPVDIYVPGCPPTAEALLYGVFQLQKKMRRTKVTRMWYRK</sequence>
<dbReference type="EMBL" id="JAPHNI010000096">
    <property type="protein sequence ID" value="KAJ8116399.1"/>
    <property type="molecule type" value="Genomic_DNA"/>
</dbReference>
<reference evidence="1" key="1">
    <citation type="submission" date="2022-11" db="EMBL/GenBank/DDBJ databases">
        <title>Genome Sequence of Boeremia exigua.</title>
        <authorList>
            <person name="Buettner E."/>
        </authorList>
    </citation>
    <scope>NUCLEOTIDE SEQUENCE</scope>
    <source>
        <strain evidence="1">CU02</strain>
    </source>
</reference>
<proteinExistence type="predicted"/>
<name>A0ACC2IMP6_9PLEO</name>
<gene>
    <name evidence="1" type="ORF">OPT61_g2173</name>
</gene>
<keyword evidence="2" id="KW-1185">Reference proteome</keyword>
<dbReference type="Proteomes" id="UP001153331">
    <property type="component" value="Unassembled WGS sequence"/>
</dbReference>
<evidence type="ECO:0000313" key="1">
    <source>
        <dbReference type="EMBL" id="KAJ8116399.1"/>
    </source>
</evidence>